<sequence length="189" mass="21678">MGVPRKPIEPPTPEASAFLEQAMDQYGKATYNFAYRLTGNEADARDLTQDAFIRVYRAWRSFQPGTSFLSWIYRIVTNLYRDELRRRKGRFQEEIPGDNAPQEFGGQRPLAVDPIEDYLSGQLGEPLAKALAQLSPEQRQVVVLADIEEYSYQEIADIMGCSIGTVRSRLHRARALLRRLVTRAQQEQR</sequence>
<dbReference type="Pfam" id="PF08281">
    <property type="entry name" value="Sigma70_r4_2"/>
    <property type="match status" value="1"/>
</dbReference>
<dbReference type="KEGG" id="vab:WPS_22060"/>
<dbReference type="Gene3D" id="1.10.1740.10">
    <property type="match status" value="1"/>
</dbReference>
<evidence type="ECO:0000313" key="8">
    <source>
        <dbReference type="EMBL" id="BDE06930.1"/>
    </source>
</evidence>
<evidence type="ECO:0000256" key="1">
    <source>
        <dbReference type="ARBA" id="ARBA00010641"/>
    </source>
</evidence>
<dbReference type="EMBL" id="AP025523">
    <property type="protein sequence ID" value="BDE06930.1"/>
    <property type="molecule type" value="Genomic_DNA"/>
</dbReference>
<evidence type="ECO:0000256" key="2">
    <source>
        <dbReference type="ARBA" id="ARBA00023015"/>
    </source>
</evidence>
<dbReference type="Pfam" id="PF04542">
    <property type="entry name" value="Sigma70_r2"/>
    <property type="match status" value="1"/>
</dbReference>
<keyword evidence="4" id="KW-0238">DNA-binding</keyword>
<dbReference type="InterPro" id="IPR039425">
    <property type="entry name" value="RNA_pol_sigma-70-like"/>
</dbReference>
<accession>A0AAN2C9V1</accession>
<dbReference type="InterPro" id="IPR013325">
    <property type="entry name" value="RNA_pol_sigma_r2"/>
</dbReference>
<evidence type="ECO:0000259" key="6">
    <source>
        <dbReference type="Pfam" id="PF04542"/>
    </source>
</evidence>
<reference evidence="8 9" key="1">
    <citation type="journal article" date="2022" name="ISME Commun">
        <title>Vulcanimicrobium alpinus gen. nov. sp. nov., the first cultivated representative of the candidate phylum 'Eremiobacterota', is a metabolically versatile aerobic anoxygenic phototroph.</title>
        <authorList>
            <person name="Yabe S."/>
            <person name="Muto K."/>
            <person name="Abe K."/>
            <person name="Yokota A."/>
            <person name="Staudigel H."/>
            <person name="Tebo B.M."/>
        </authorList>
    </citation>
    <scope>NUCLEOTIDE SEQUENCE [LARGE SCALE GENOMIC DNA]</scope>
    <source>
        <strain evidence="8 9">WC8-2</strain>
    </source>
</reference>
<keyword evidence="9" id="KW-1185">Reference proteome</keyword>
<feature type="domain" description="RNA polymerase sigma factor 70 region 4 type 2" evidence="7">
    <location>
        <begin position="127"/>
        <end position="177"/>
    </location>
</feature>
<dbReference type="PANTHER" id="PTHR43133:SF8">
    <property type="entry name" value="RNA POLYMERASE SIGMA FACTOR HI_1459-RELATED"/>
    <property type="match status" value="1"/>
</dbReference>
<dbReference type="SUPFAM" id="SSF88659">
    <property type="entry name" value="Sigma3 and sigma4 domains of RNA polymerase sigma factors"/>
    <property type="match status" value="1"/>
</dbReference>
<dbReference type="InterPro" id="IPR013324">
    <property type="entry name" value="RNA_pol_sigma_r3/r4-like"/>
</dbReference>
<dbReference type="RefSeq" id="WP_317994560.1">
    <property type="nucleotide sequence ID" value="NZ_AP025523.1"/>
</dbReference>
<keyword evidence="2" id="KW-0805">Transcription regulation</keyword>
<keyword evidence="3" id="KW-0731">Sigma factor</keyword>
<gene>
    <name evidence="8" type="ORF">WPS_22060</name>
</gene>
<evidence type="ECO:0000259" key="7">
    <source>
        <dbReference type="Pfam" id="PF08281"/>
    </source>
</evidence>
<dbReference type="InterPro" id="IPR036388">
    <property type="entry name" value="WH-like_DNA-bd_sf"/>
</dbReference>
<organism evidence="8 9">
    <name type="scientific">Vulcanimicrobium alpinum</name>
    <dbReference type="NCBI Taxonomy" id="3016050"/>
    <lineage>
        <taxon>Bacteria</taxon>
        <taxon>Bacillati</taxon>
        <taxon>Vulcanimicrobiota</taxon>
        <taxon>Vulcanimicrobiia</taxon>
        <taxon>Vulcanimicrobiales</taxon>
        <taxon>Vulcanimicrobiaceae</taxon>
        <taxon>Vulcanimicrobium</taxon>
    </lineage>
</organism>
<evidence type="ECO:0000256" key="4">
    <source>
        <dbReference type="ARBA" id="ARBA00023125"/>
    </source>
</evidence>
<dbReference type="InterPro" id="IPR013249">
    <property type="entry name" value="RNA_pol_sigma70_r4_t2"/>
</dbReference>
<evidence type="ECO:0000313" key="9">
    <source>
        <dbReference type="Proteomes" id="UP001317532"/>
    </source>
</evidence>
<dbReference type="Gene3D" id="1.10.10.10">
    <property type="entry name" value="Winged helix-like DNA-binding domain superfamily/Winged helix DNA-binding domain"/>
    <property type="match status" value="1"/>
</dbReference>
<name>A0AAN2C9V1_UNVUL</name>
<comment type="similarity">
    <text evidence="1">Belongs to the sigma-70 factor family. ECF subfamily.</text>
</comment>
<dbReference type="SUPFAM" id="SSF88946">
    <property type="entry name" value="Sigma2 domain of RNA polymerase sigma factors"/>
    <property type="match status" value="1"/>
</dbReference>
<dbReference type="GO" id="GO:0003677">
    <property type="term" value="F:DNA binding"/>
    <property type="evidence" value="ECO:0007669"/>
    <property type="project" value="UniProtKB-KW"/>
</dbReference>
<dbReference type="InterPro" id="IPR007627">
    <property type="entry name" value="RNA_pol_sigma70_r2"/>
</dbReference>
<dbReference type="InterPro" id="IPR014284">
    <property type="entry name" value="RNA_pol_sigma-70_dom"/>
</dbReference>
<evidence type="ECO:0000256" key="3">
    <source>
        <dbReference type="ARBA" id="ARBA00023082"/>
    </source>
</evidence>
<feature type="domain" description="RNA polymerase sigma-70 region 2" evidence="6">
    <location>
        <begin position="24"/>
        <end position="88"/>
    </location>
</feature>
<dbReference type="GO" id="GO:0006352">
    <property type="term" value="P:DNA-templated transcription initiation"/>
    <property type="evidence" value="ECO:0007669"/>
    <property type="project" value="InterPro"/>
</dbReference>
<dbReference type="CDD" id="cd06171">
    <property type="entry name" value="Sigma70_r4"/>
    <property type="match status" value="1"/>
</dbReference>
<dbReference type="PANTHER" id="PTHR43133">
    <property type="entry name" value="RNA POLYMERASE ECF-TYPE SIGMA FACTO"/>
    <property type="match status" value="1"/>
</dbReference>
<dbReference type="Proteomes" id="UP001317532">
    <property type="component" value="Chromosome"/>
</dbReference>
<keyword evidence="5" id="KW-0804">Transcription</keyword>
<dbReference type="NCBIfam" id="TIGR02937">
    <property type="entry name" value="sigma70-ECF"/>
    <property type="match status" value="1"/>
</dbReference>
<proteinExistence type="inferred from homology"/>
<evidence type="ECO:0000256" key="5">
    <source>
        <dbReference type="ARBA" id="ARBA00023163"/>
    </source>
</evidence>
<dbReference type="AlphaFoldDB" id="A0AAN2C9V1"/>
<protein>
    <submittedName>
        <fullName evidence="8">Uncharacterized protein</fullName>
    </submittedName>
</protein>
<dbReference type="GO" id="GO:0016987">
    <property type="term" value="F:sigma factor activity"/>
    <property type="evidence" value="ECO:0007669"/>
    <property type="project" value="UniProtKB-KW"/>
</dbReference>